<evidence type="ECO:0000256" key="1">
    <source>
        <dbReference type="ARBA" id="ARBA00004123"/>
    </source>
</evidence>
<sequence>MQQHHENGVCRRVVLRAVELEGFKCYAERVLVGDPFGPFTAICGPNGTGKSVVGEAIAFALGGNARMMRARSLAALVNASPGISAAVVTLHLDILPQQSTSPGPTMPSDSGTEGSAVLNTATPLPPAATAPVGRLLIRRRVNRAGRSDFAVLESAADGARGAEAAGSGDDGQAAAGQLACGEWQAVGPEALRGLLAPLGIQAEAVDRRVAALGRVFVVTQQRQAVQVQDPAALAAFLELLIGTQGLEQEAAAVGREAAAVAAQYDEVEEGLAG</sequence>
<keyword evidence="4" id="KW-1185">Reference proteome</keyword>
<evidence type="ECO:0000313" key="4">
    <source>
        <dbReference type="Proteomes" id="UP001055712"/>
    </source>
</evidence>
<dbReference type="GO" id="GO:0051276">
    <property type="term" value="P:chromosome organization"/>
    <property type="evidence" value="ECO:0007669"/>
    <property type="project" value="UniProtKB-ARBA"/>
</dbReference>
<dbReference type="AlphaFoldDB" id="A0A9D4Z0Q9"/>
<protein>
    <recommendedName>
        <fullName evidence="2">RecF/RecN/SMC N-terminal domain-containing protein</fullName>
    </recommendedName>
</protein>
<reference evidence="3" key="1">
    <citation type="journal article" date="2019" name="Plant J.">
        <title>Chlorella vulgaris genome assembly and annotation reveals the molecular basis for metabolic acclimation to high light conditions.</title>
        <authorList>
            <person name="Cecchin M."/>
            <person name="Marcolungo L."/>
            <person name="Rossato M."/>
            <person name="Girolomoni L."/>
            <person name="Cosentino E."/>
            <person name="Cuine S."/>
            <person name="Li-Beisson Y."/>
            <person name="Delledonne M."/>
            <person name="Ballottari M."/>
        </authorList>
    </citation>
    <scope>NUCLEOTIDE SEQUENCE</scope>
    <source>
        <strain evidence="3">211/11P</strain>
    </source>
</reference>
<evidence type="ECO:0000259" key="2">
    <source>
        <dbReference type="Pfam" id="PF02463"/>
    </source>
</evidence>
<comment type="caution">
    <text evidence="3">The sequence shown here is derived from an EMBL/GenBank/DDBJ whole genome shotgun (WGS) entry which is preliminary data.</text>
</comment>
<organism evidence="3 4">
    <name type="scientific">Chlorella vulgaris</name>
    <name type="common">Green alga</name>
    <dbReference type="NCBI Taxonomy" id="3077"/>
    <lineage>
        <taxon>Eukaryota</taxon>
        <taxon>Viridiplantae</taxon>
        <taxon>Chlorophyta</taxon>
        <taxon>core chlorophytes</taxon>
        <taxon>Trebouxiophyceae</taxon>
        <taxon>Chlorellales</taxon>
        <taxon>Chlorellaceae</taxon>
        <taxon>Chlorella clade</taxon>
        <taxon>Chlorella</taxon>
    </lineage>
</organism>
<dbReference type="InterPro" id="IPR003395">
    <property type="entry name" value="RecF/RecN/SMC_N"/>
</dbReference>
<reference evidence="3" key="2">
    <citation type="submission" date="2020-11" db="EMBL/GenBank/DDBJ databases">
        <authorList>
            <person name="Cecchin M."/>
            <person name="Marcolungo L."/>
            <person name="Rossato M."/>
            <person name="Girolomoni L."/>
            <person name="Cosentino E."/>
            <person name="Cuine S."/>
            <person name="Li-Beisson Y."/>
            <person name="Delledonne M."/>
            <person name="Ballottari M."/>
        </authorList>
    </citation>
    <scope>NUCLEOTIDE SEQUENCE</scope>
    <source>
        <strain evidence="3">211/11P</strain>
        <tissue evidence="3">Whole cell</tissue>
    </source>
</reference>
<comment type="subcellular location">
    <subcellularLocation>
        <location evidence="1">Nucleus</location>
    </subcellularLocation>
</comment>
<dbReference type="Gene3D" id="3.40.50.300">
    <property type="entry name" value="P-loop containing nucleotide triphosphate hydrolases"/>
    <property type="match status" value="1"/>
</dbReference>
<dbReference type="SUPFAM" id="SSF52540">
    <property type="entry name" value="P-loop containing nucleoside triphosphate hydrolases"/>
    <property type="match status" value="1"/>
</dbReference>
<dbReference type="GO" id="GO:0005634">
    <property type="term" value="C:nucleus"/>
    <property type="evidence" value="ECO:0007669"/>
    <property type="project" value="UniProtKB-SubCell"/>
</dbReference>
<dbReference type="InterPro" id="IPR027417">
    <property type="entry name" value="P-loop_NTPase"/>
</dbReference>
<name>A0A9D4Z0Q9_CHLVU</name>
<proteinExistence type="predicted"/>
<feature type="domain" description="RecF/RecN/SMC N-terminal" evidence="2">
    <location>
        <begin position="15"/>
        <end position="93"/>
    </location>
</feature>
<dbReference type="OrthoDB" id="5575062at2759"/>
<gene>
    <name evidence="3" type="ORF">D9Q98_006283</name>
</gene>
<dbReference type="Pfam" id="PF02463">
    <property type="entry name" value="SMC_N"/>
    <property type="match status" value="1"/>
</dbReference>
<dbReference type="Proteomes" id="UP001055712">
    <property type="component" value="Unassembled WGS sequence"/>
</dbReference>
<evidence type="ECO:0000313" key="3">
    <source>
        <dbReference type="EMBL" id="KAI3436874.1"/>
    </source>
</evidence>
<dbReference type="EMBL" id="SIDB01000002">
    <property type="protein sequence ID" value="KAI3436874.1"/>
    <property type="molecule type" value="Genomic_DNA"/>
</dbReference>
<dbReference type="PANTHER" id="PTHR18937">
    <property type="entry name" value="STRUCTURAL MAINTENANCE OF CHROMOSOMES SMC FAMILY MEMBER"/>
    <property type="match status" value="1"/>
</dbReference>
<accession>A0A9D4Z0Q9</accession>